<dbReference type="GO" id="GO:0005524">
    <property type="term" value="F:ATP binding"/>
    <property type="evidence" value="ECO:0007669"/>
    <property type="project" value="UniProtKB-UniRule"/>
</dbReference>
<dbReference type="PANTHER" id="PTHR11070">
    <property type="entry name" value="UVRD / RECB / PCRA DNA HELICASE FAMILY MEMBER"/>
    <property type="match status" value="1"/>
</dbReference>
<evidence type="ECO:0000259" key="11">
    <source>
        <dbReference type="Pfam" id="PF00580"/>
    </source>
</evidence>
<feature type="domain" description="UvrD-like helicase ATP-binding" evidence="11">
    <location>
        <begin position="16"/>
        <end position="432"/>
    </location>
</feature>
<keyword evidence="1 8" id="KW-0547">Nucleotide-binding</keyword>
<evidence type="ECO:0000256" key="9">
    <source>
        <dbReference type="SAM" id="Coils"/>
    </source>
</evidence>
<comment type="cofactor">
    <cofactor evidence="8">
        <name>Mg(2+)</name>
        <dbReference type="ChEBI" id="CHEBI:18420"/>
    </cofactor>
    <text evidence="8">Binds 1 Mg(2+) ion per subunit.</text>
</comment>
<keyword evidence="8" id="KW-0269">Exonuclease</keyword>
<evidence type="ECO:0000256" key="4">
    <source>
        <dbReference type="ARBA" id="ARBA00022840"/>
    </source>
</evidence>
<evidence type="ECO:0000259" key="13">
    <source>
        <dbReference type="Pfam" id="PF13361"/>
    </source>
</evidence>
<comment type="domain">
    <text evidence="8">The C-terminal domain has nuclease activity and interacts with RecD. It interacts with RecA, facilitating its loading onto ssDNA.</text>
</comment>
<dbReference type="EC" id="5.6.2.4" evidence="8"/>
<dbReference type="GO" id="GO:0000724">
    <property type="term" value="P:double-strand break repair via homologous recombination"/>
    <property type="evidence" value="ECO:0007669"/>
    <property type="project" value="UniProtKB-UniRule"/>
</dbReference>
<dbReference type="GO" id="GO:0003677">
    <property type="term" value="F:DNA binding"/>
    <property type="evidence" value="ECO:0007669"/>
    <property type="project" value="UniProtKB-UniRule"/>
</dbReference>
<dbReference type="GO" id="GO:0043138">
    <property type="term" value="F:3'-5' DNA helicase activity"/>
    <property type="evidence" value="ECO:0007669"/>
    <property type="project" value="UniProtKB-UniRule"/>
</dbReference>
<dbReference type="InterPro" id="IPR038726">
    <property type="entry name" value="PDDEXK_AddAB-type"/>
</dbReference>
<evidence type="ECO:0000256" key="5">
    <source>
        <dbReference type="ARBA" id="ARBA00023235"/>
    </source>
</evidence>
<evidence type="ECO:0000256" key="8">
    <source>
        <dbReference type="HAMAP-Rule" id="MF_01485"/>
    </source>
</evidence>
<dbReference type="PANTHER" id="PTHR11070:SF23">
    <property type="entry name" value="RECBCD ENZYME SUBUNIT RECB"/>
    <property type="match status" value="1"/>
</dbReference>
<keyword evidence="8" id="KW-0540">Nuclease</keyword>
<name>A0A8D4VRA2_9GAMM</name>
<dbReference type="GO" id="GO:0008854">
    <property type="term" value="F:exodeoxyribonuclease V activity"/>
    <property type="evidence" value="ECO:0007669"/>
    <property type="project" value="UniProtKB-EC"/>
</dbReference>
<dbReference type="Pfam" id="PF00580">
    <property type="entry name" value="UvrD-helicase"/>
    <property type="match status" value="1"/>
</dbReference>
<comment type="function">
    <text evidence="8">A helicase/nuclease that prepares dsDNA breaks (DSB) for recombinational DNA repair. Binds to DSBs and unwinds DNA via a highly rapid and processive ATP-dependent bidirectional helicase activity. Unwinds dsDNA until it encounters a Chi (crossover hotspot instigator) sequence from the 3' direction. Cuts ssDNA a few nucleotides 3' to the Chi site. The properties and activities of the enzyme are changed at Chi. The Chi-altered holoenzyme produces a long 3'-ssDNA overhang and facilitates RecA-binding to the ssDNA for homologous DNA recombination and repair. Holoenzyme degrades any linearized DNA that is unable to undergo homologous recombination. In the holoenzyme this subunit contributes ATPase, 3'-5' helicase, exonuclease activity and loads RecA onto ssDNA.</text>
</comment>
<dbReference type="Pfam" id="PF13361">
    <property type="entry name" value="UvrD_C"/>
    <property type="match status" value="1"/>
</dbReference>
<dbReference type="RefSeq" id="WP_221047174.1">
    <property type="nucleotide sequence ID" value="NZ_AP019782.1"/>
</dbReference>
<dbReference type="EMBL" id="AP019782">
    <property type="protein sequence ID" value="BBL71792.1"/>
    <property type="molecule type" value="Genomic_DNA"/>
</dbReference>
<reference evidence="14" key="1">
    <citation type="submission" date="2019-06" db="EMBL/GenBank/DDBJ databases">
        <title>Complete genome sequence of Methylogaea oryzae strain JCM16910.</title>
        <authorList>
            <person name="Asakawa S."/>
        </authorList>
    </citation>
    <scope>NUCLEOTIDE SEQUENCE</scope>
    <source>
        <strain evidence="14">E10</strain>
    </source>
</reference>
<feature type="compositionally biased region" description="Basic and acidic residues" evidence="10">
    <location>
        <begin position="964"/>
        <end position="973"/>
    </location>
</feature>
<comment type="catalytic activity">
    <reaction evidence="7 8">
        <text>ATP + H2O = ADP + phosphate + H(+)</text>
        <dbReference type="Rhea" id="RHEA:13065"/>
        <dbReference type="ChEBI" id="CHEBI:15377"/>
        <dbReference type="ChEBI" id="CHEBI:15378"/>
        <dbReference type="ChEBI" id="CHEBI:30616"/>
        <dbReference type="ChEBI" id="CHEBI:43474"/>
        <dbReference type="ChEBI" id="CHEBI:456216"/>
        <dbReference type="EC" id="5.6.2.4"/>
    </reaction>
</comment>
<feature type="region of interest" description="Disordered" evidence="10">
    <location>
        <begin position="963"/>
        <end position="982"/>
    </location>
</feature>
<sequence>MKTFSRLEIHDIELPGLTLIEAGAGTGKTWTITGLYLRLLLEQGLDVEQILVVTYTKAATAELHERIRRRLADMLAALQAGGSEDAFCAALLLAMDEAQRDRARARLTRAISGFDEAAIFTIHGFCQRALTDHAFEAGSGFEQELVPDERELLREVVDDFWRREVYPAGGLWVDFLAETGQSPDAWLAEIAPHVGKPYLRVAEGDACAAAFTAPLEQAYAEARALWRGEREAIMALLLAGDLDGNKYRAASVPKWCAAFDGYFASARPGLRLPDNAAKLTPEALAGAAKKGRTPPSHAFFDACQGLIEAAEETAARLEAKLAAGKARLLAWCNAELPKRKAALQVLSYNDLLNCLAEALDAEHGAHLAQGLRERYRAALIDEFQDTDPVQYRIFEAIYGGSGQPVFFVGDPKQAIYSFRGADVYSYLQARHQAERLHTLDTNQRSTAELIAAVNALFSGHGAPFLVEDIDFRPAQASTRPKPWLAVEGDGGAPFRFDVLPQPPAGSKGAKPWSKERAAEMAAESTAADIARLLGLARQGRARLVSDSAIAQEPARLDPLSLRGTGGEGRGYLTPPHPDPLPEGEGTRKLNGGDIAVLVSTHHQGRRMELALRALGIPSVRQGQDNVYAGSEAMELERVLLAAAEPGREPLVKGALATELMGWRAGELFALQQDEAAWEEQLDRFHRYHALWRDHGFMPMLRAWFDEAGVAERLLAHGDGERRLTNLLHLAELLQVESHERPGLDALLGWFGRKLHQPERGEEAALLRLESDAERVKIVTVHTSKGLEYPVVYCPFLWDGGLLRKDESSFAYHDERQQPWLTFQPDDSTLGTVARERLAEKLRLLYVALTRAKHRCQVVWGHVSGMELSALFWLLHGGDCVGAEDSLAALERRAKALDHGAIVEALERLAAGAPDAIGLAQASAAGEGGRPAAEPRDGLAAQAFTRGVLQPAWRMTSFSALSAGRHSEAPDHDAASAAAPPPPAGDNIFTFPRGANAGTCLHAVFENWEFTCREREPLERLAARKLKAYAIDEKWNAVVAAMVDAVLDAPLDGAALRLNRVPAGQRLVELEFTFALQGLQARRLQALLADPAYGLAPAFVQAAGQLAFDAAHGYMKGYIDLVFAHEGRYYVVDWKSNWLGASPADYISPRLEQAVAREHYYLQYLIYCLALHRYLRLRQPDYDYGHHFGGVYYLFLRGIHPAFPGAGIHADRPSPALIDALDRLFEGEEAA</sequence>
<comment type="catalytic activity">
    <reaction evidence="6 8">
        <text>Couples ATP hydrolysis with the unwinding of duplex DNA by translocating in the 3'-5' direction.</text>
        <dbReference type="EC" id="5.6.2.4"/>
    </reaction>
</comment>
<dbReference type="InterPro" id="IPR004586">
    <property type="entry name" value="RecB"/>
</dbReference>
<dbReference type="Proteomes" id="UP000824988">
    <property type="component" value="Chromosome"/>
</dbReference>
<evidence type="ECO:0000256" key="1">
    <source>
        <dbReference type="ARBA" id="ARBA00022741"/>
    </source>
</evidence>
<dbReference type="InterPro" id="IPR014016">
    <property type="entry name" value="UvrD-like_ATP-bd"/>
</dbReference>
<dbReference type="CDD" id="cd22352">
    <property type="entry name" value="RecB_C-like"/>
    <property type="match status" value="1"/>
</dbReference>
<organism evidence="14 15">
    <name type="scientific">Methylogaea oryzae</name>
    <dbReference type="NCBI Taxonomy" id="1295382"/>
    <lineage>
        <taxon>Bacteria</taxon>
        <taxon>Pseudomonadati</taxon>
        <taxon>Pseudomonadota</taxon>
        <taxon>Gammaproteobacteria</taxon>
        <taxon>Methylococcales</taxon>
        <taxon>Methylococcaceae</taxon>
        <taxon>Methylogaea</taxon>
    </lineage>
</organism>
<keyword evidence="5 8" id="KW-0413">Isomerase</keyword>
<keyword evidence="8" id="KW-0227">DNA damage</keyword>
<dbReference type="AlphaFoldDB" id="A0A8D4VRA2"/>
<proteinExistence type="inferred from homology"/>
<dbReference type="EC" id="3.1.11.5" evidence="8"/>
<keyword evidence="8" id="KW-0238">DNA-binding</keyword>
<dbReference type="GO" id="GO:0005829">
    <property type="term" value="C:cytosol"/>
    <property type="evidence" value="ECO:0007669"/>
    <property type="project" value="TreeGrafter"/>
</dbReference>
<protein>
    <recommendedName>
        <fullName evidence="8">RecBCD enzyme subunit RecB</fullName>
        <ecNumber evidence="8">3.1.11.5</ecNumber>
        <ecNumber evidence="8">5.6.2.4</ecNumber>
    </recommendedName>
    <alternativeName>
        <fullName evidence="8">DNA 3'-5' helicase subunit RecB</fullName>
    </alternativeName>
    <alternativeName>
        <fullName evidence="8">Exonuclease V subunit RecB</fullName>
        <shortName evidence="8">ExoV subunit RecB</shortName>
    </alternativeName>
    <alternativeName>
        <fullName evidence="8">Helicase/nuclease RecBCD subunit RecB</fullName>
    </alternativeName>
</protein>
<keyword evidence="2 8" id="KW-0378">Hydrolase</keyword>
<evidence type="ECO:0000256" key="3">
    <source>
        <dbReference type="ARBA" id="ARBA00022806"/>
    </source>
</evidence>
<feature type="domain" description="PD-(D/E)XK endonuclease-like" evidence="12">
    <location>
        <begin position="995"/>
        <end position="1195"/>
    </location>
</feature>
<keyword evidence="9" id="KW-0175">Coiled coil</keyword>
<dbReference type="KEGG" id="moz:MoryE10_23980"/>
<comment type="similarity">
    <text evidence="8">Belongs to the helicase family. UvrD subfamily.</text>
</comment>
<feature type="binding site" evidence="8">
    <location>
        <position position="1132"/>
    </location>
    <ligand>
        <name>Mg(2+)</name>
        <dbReference type="ChEBI" id="CHEBI:18420"/>
    </ligand>
</feature>
<accession>A0A8D4VRA2</accession>
<comment type="domain">
    <text evidence="8">The N-terminal DNA-binding domain is a ssDNA-dependent ATPase and has ATP-dependent 3'-5' helicase function. This domain interacts with RecC.</text>
</comment>
<keyword evidence="8" id="KW-0460">Magnesium</keyword>
<dbReference type="GO" id="GO:0009338">
    <property type="term" value="C:exodeoxyribonuclease V complex"/>
    <property type="evidence" value="ECO:0007669"/>
    <property type="project" value="TreeGrafter"/>
</dbReference>
<keyword evidence="15" id="KW-1185">Reference proteome</keyword>
<evidence type="ECO:0000256" key="2">
    <source>
        <dbReference type="ARBA" id="ARBA00022801"/>
    </source>
</evidence>
<keyword evidence="8" id="KW-0234">DNA repair</keyword>
<feature type="region of interest" description="Disordered" evidence="10">
    <location>
        <begin position="558"/>
        <end position="584"/>
    </location>
</feature>
<comment type="subunit">
    <text evidence="8">Heterotrimer of RecB, RecC and RecD. All subunits contribute to DNA-binding. Interacts with RecA.</text>
</comment>
<gene>
    <name evidence="8 14" type="primary">recB</name>
    <name evidence="14" type="ORF">MoryE10_23980</name>
</gene>
<evidence type="ECO:0000256" key="6">
    <source>
        <dbReference type="ARBA" id="ARBA00034617"/>
    </source>
</evidence>
<feature type="active site" description="For nuclease activity" evidence="8">
    <location>
        <position position="1132"/>
    </location>
</feature>
<dbReference type="HAMAP" id="MF_01485">
    <property type="entry name" value="RecB"/>
    <property type="match status" value="1"/>
</dbReference>
<keyword evidence="4 8" id="KW-0067">ATP-binding</keyword>
<keyword evidence="3 8" id="KW-0347">Helicase</keyword>
<dbReference type="GO" id="GO:0000287">
    <property type="term" value="F:magnesium ion binding"/>
    <property type="evidence" value="ECO:0007669"/>
    <property type="project" value="UniProtKB-UniRule"/>
</dbReference>
<comment type="miscellaneous">
    <text evidence="8">In the RecBCD complex, RecB has a slow 3'-5' helicase, an exonuclease activity and loads RecA onto ssDNA, RecD has a fast 5'-3' helicase activity, while RecC stimulates the ATPase and processivity of the RecB helicase and contributes to recognition of the Chi site.</text>
</comment>
<evidence type="ECO:0000313" key="15">
    <source>
        <dbReference type="Proteomes" id="UP000824988"/>
    </source>
</evidence>
<evidence type="ECO:0000256" key="7">
    <source>
        <dbReference type="ARBA" id="ARBA00048988"/>
    </source>
</evidence>
<feature type="coiled-coil region" evidence="9">
    <location>
        <begin position="300"/>
        <end position="327"/>
    </location>
</feature>
<feature type="region of interest" description="Nuclease activity, interacts with RecD and RecA" evidence="8">
    <location>
        <begin position="951"/>
        <end position="1230"/>
    </location>
</feature>
<evidence type="ECO:0000256" key="10">
    <source>
        <dbReference type="SAM" id="MobiDB-lite"/>
    </source>
</evidence>
<evidence type="ECO:0000313" key="14">
    <source>
        <dbReference type="EMBL" id="BBL71792.1"/>
    </source>
</evidence>
<evidence type="ECO:0000259" key="12">
    <source>
        <dbReference type="Pfam" id="PF12705"/>
    </source>
</evidence>
<dbReference type="InterPro" id="IPR014017">
    <property type="entry name" value="DNA_helicase_UvrD-like_C"/>
</dbReference>
<dbReference type="Pfam" id="PF12705">
    <property type="entry name" value="PDDEXK_1"/>
    <property type="match status" value="1"/>
</dbReference>
<feature type="binding site" evidence="8">
    <location>
        <position position="1119"/>
    </location>
    <ligand>
        <name>Mg(2+)</name>
        <dbReference type="ChEBI" id="CHEBI:18420"/>
    </ligand>
</feature>
<feature type="region of interest" description="DNA-binding and helicase activity, interacts with RecC" evidence="8">
    <location>
        <begin position="1"/>
        <end position="902"/>
    </location>
</feature>
<feature type="domain" description="UvrD-like helicase C-terminal" evidence="13">
    <location>
        <begin position="769"/>
        <end position="854"/>
    </location>
</feature>
<dbReference type="InterPro" id="IPR000212">
    <property type="entry name" value="DNA_helicase_UvrD/REP"/>
</dbReference>
<comment type="catalytic activity">
    <reaction evidence="8">
        <text>Exonucleolytic cleavage (in the presence of ATP) in either 5'- to 3'- or 3'- to 5'-direction to yield 5'-phosphooligonucleotides.</text>
        <dbReference type="EC" id="3.1.11.5"/>
    </reaction>
</comment>
<feature type="binding site" evidence="8">
    <location>
        <position position="1001"/>
    </location>
    <ligand>
        <name>Mg(2+)</name>
        <dbReference type="ChEBI" id="CHEBI:18420"/>
    </ligand>
</feature>
<keyword evidence="8" id="KW-0479">Metal-binding</keyword>